<dbReference type="InterPro" id="IPR049249">
    <property type="entry name" value="DUF6882"/>
</dbReference>
<evidence type="ECO:0000313" key="1">
    <source>
        <dbReference type="EMBL" id="AFD24208.1"/>
    </source>
</evidence>
<accession>H8GU66</accession>
<dbReference type="Proteomes" id="UP000007575">
    <property type="component" value="Chromosome"/>
</dbReference>
<reference evidence="1 2" key="1">
    <citation type="journal article" date="2012" name="PLoS ONE">
        <title>Genome sequence and transcriptome analysis of the radioresistant bacterium Deinococcus gobiensis: insights into the extreme environmental adaptations.</title>
        <authorList>
            <person name="Yuan M."/>
            <person name="Chen M."/>
            <person name="Zhang W."/>
            <person name="Lu W."/>
            <person name="Wang J."/>
            <person name="Yang M."/>
            <person name="Zhao P."/>
            <person name="Tang R."/>
            <person name="Li X."/>
            <person name="Hao Y."/>
            <person name="Zhou Z."/>
            <person name="Zhan Y."/>
            <person name="Yu H."/>
            <person name="Teng C."/>
            <person name="Yan Y."/>
            <person name="Ping S."/>
            <person name="Wang Y."/>
            <person name="Lin M."/>
        </authorList>
    </citation>
    <scope>NUCLEOTIDE SEQUENCE [LARGE SCALE GENOMIC DNA]</scope>
    <source>
        <strain evidence="1 2">I-0</strain>
    </source>
</reference>
<dbReference type="eggNOG" id="ENOG5032TQK">
    <property type="taxonomic scope" value="Bacteria"/>
</dbReference>
<dbReference type="EMBL" id="CP002191">
    <property type="protein sequence ID" value="AFD24208.1"/>
    <property type="molecule type" value="Genomic_DNA"/>
</dbReference>
<dbReference type="AlphaFoldDB" id="H8GU66"/>
<evidence type="ECO:0000313" key="2">
    <source>
        <dbReference type="Proteomes" id="UP000007575"/>
    </source>
</evidence>
<dbReference type="RefSeq" id="WP_014683691.1">
    <property type="nucleotide sequence ID" value="NC_017790.1"/>
</dbReference>
<proteinExistence type="predicted"/>
<dbReference type="PATRIC" id="fig|745776.4.peg.288"/>
<sequence>MEIDLEWFGSQGAEAERAVQALQLKTAAHDGTWGLGQADWNADLRAGTLTFTGERMQAVTRVQVVGTYDTDSGTFLWGWDHPSVPESVAQAARAVLAFAQEHGLQGLQKRKVACTEDDAWAFTALAAQLTDAQGAYRGPAGPTLVFMTFSDVQLSGIPDTQWSGKEDGQ</sequence>
<keyword evidence="2" id="KW-1185">Reference proteome</keyword>
<dbReference type="Pfam" id="PF21813">
    <property type="entry name" value="DUF6882"/>
    <property type="match status" value="1"/>
</dbReference>
<dbReference type="HOGENOM" id="CLU_123911_0_0_0"/>
<dbReference type="STRING" id="745776.DGo_CA0281"/>
<gene>
    <name evidence="1" type="ordered locus">DGo_CA0281</name>
</gene>
<dbReference type="OrthoDB" id="72428at2"/>
<protein>
    <submittedName>
        <fullName evidence="1">Putative integron gene cassette protein</fullName>
    </submittedName>
</protein>
<dbReference type="KEGG" id="dgo:DGo_CA0281"/>
<organism evidence="1 2">
    <name type="scientific">Deinococcus gobiensis (strain DSM 21396 / JCM 16679 / CGMCC 1.7299 / I-0)</name>
    <dbReference type="NCBI Taxonomy" id="745776"/>
    <lineage>
        <taxon>Bacteria</taxon>
        <taxon>Thermotogati</taxon>
        <taxon>Deinococcota</taxon>
        <taxon>Deinococci</taxon>
        <taxon>Deinococcales</taxon>
        <taxon>Deinococcaceae</taxon>
        <taxon>Deinococcus</taxon>
    </lineage>
</organism>
<name>H8GU66_DEIGI</name>